<name>A0A640V367_9ACTN</name>
<protein>
    <recommendedName>
        <fullName evidence="2">AB hydrolase-1 domain-containing protein</fullName>
    </recommendedName>
</protein>
<dbReference type="SUPFAM" id="SSF53474">
    <property type="entry name" value="alpha/beta-Hydrolases"/>
    <property type="match status" value="1"/>
</dbReference>
<dbReference type="EMBL" id="BLIR01000003">
    <property type="protein sequence ID" value="GFE42137.1"/>
    <property type="molecule type" value="Genomic_DNA"/>
</dbReference>
<dbReference type="Gene3D" id="3.40.50.1820">
    <property type="entry name" value="alpha/beta hydrolase"/>
    <property type="match status" value="1"/>
</dbReference>
<gene>
    <name evidence="3" type="ORF">Stube_68100</name>
</gene>
<evidence type="ECO:0000259" key="2">
    <source>
        <dbReference type="Pfam" id="PF12697"/>
    </source>
</evidence>
<evidence type="ECO:0000313" key="4">
    <source>
        <dbReference type="Proteomes" id="UP000431826"/>
    </source>
</evidence>
<dbReference type="InterPro" id="IPR000073">
    <property type="entry name" value="AB_hydrolase_1"/>
</dbReference>
<dbReference type="AlphaFoldDB" id="A0A640V367"/>
<organism evidence="3 4">
    <name type="scientific">Streptomyces tubercidicus</name>
    <dbReference type="NCBI Taxonomy" id="47759"/>
    <lineage>
        <taxon>Bacteria</taxon>
        <taxon>Bacillati</taxon>
        <taxon>Actinomycetota</taxon>
        <taxon>Actinomycetes</taxon>
        <taxon>Kitasatosporales</taxon>
        <taxon>Streptomycetaceae</taxon>
        <taxon>Streptomyces</taxon>
    </lineage>
</organism>
<feature type="domain" description="AB hydrolase-1" evidence="2">
    <location>
        <begin position="13"/>
        <end position="76"/>
    </location>
</feature>
<keyword evidence="4" id="KW-1185">Reference proteome</keyword>
<evidence type="ECO:0000256" key="1">
    <source>
        <dbReference type="SAM" id="MobiDB-lite"/>
    </source>
</evidence>
<feature type="region of interest" description="Disordered" evidence="1">
    <location>
        <begin position="33"/>
        <end position="53"/>
    </location>
</feature>
<dbReference type="Proteomes" id="UP000431826">
    <property type="component" value="Unassembled WGS sequence"/>
</dbReference>
<dbReference type="Pfam" id="PF12697">
    <property type="entry name" value="Abhydrolase_6"/>
    <property type="match status" value="1"/>
</dbReference>
<sequence>MPGMKSNEPGLPIVFVHGMRVSGTMWRPAIQAPGERHPIAAPDLPGHGQRRSEPAECNRLGAFAFRRALPRPQTDALVAGGLSCETVPGVVAARTHGSTPQGRMR</sequence>
<dbReference type="GO" id="GO:0003824">
    <property type="term" value="F:catalytic activity"/>
    <property type="evidence" value="ECO:0007669"/>
    <property type="project" value="UniProtKB-ARBA"/>
</dbReference>
<reference evidence="3 4" key="1">
    <citation type="submission" date="2019-12" db="EMBL/GenBank/DDBJ databases">
        <title>Whole genome shotgun sequence of Streptomyces tubercidicus NBRC 13090.</title>
        <authorList>
            <person name="Ichikawa N."/>
            <person name="Kimura A."/>
            <person name="Kitahashi Y."/>
            <person name="Komaki H."/>
            <person name="Tamura T."/>
        </authorList>
    </citation>
    <scope>NUCLEOTIDE SEQUENCE [LARGE SCALE GENOMIC DNA]</scope>
    <source>
        <strain evidence="3 4">NBRC 13090</strain>
    </source>
</reference>
<evidence type="ECO:0000313" key="3">
    <source>
        <dbReference type="EMBL" id="GFE42137.1"/>
    </source>
</evidence>
<comment type="caution">
    <text evidence="3">The sequence shown here is derived from an EMBL/GenBank/DDBJ whole genome shotgun (WGS) entry which is preliminary data.</text>
</comment>
<dbReference type="InterPro" id="IPR029058">
    <property type="entry name" value="AB_hydrolase_fold"/>
</dbReference>
<accession>A0A640V367</accession>
<proteinExistence type="predicted"/>